<name>A0A1V9YLW3_ACHHY</name>
<sequence length="897" mass="97779">MEAVCIFDGCSDAPLPGKDKCHFHRYRTKCSVDDCFNQVYARRLCVSHGGKKLCAATDCNTPARVGDYCTKHTTKPKATCTQAGCSNPAYVQGMCTRHGGGKPCSVDDCAMPARVGSFCWNHRNRVISEASMIPAAAPDNCDALAQMVDEWVMDALISTNVADEIDLDGILDDIITDFVYNHGSSGHSFSNLIPMTTTCIFNGCTNTALAFVDKCSFHRYRTKCMVEDCFNQVYARQLCVGHGGKKVCAFAKCATTVRTGDYCAKHTKKVKPICTEVGCHHTAFINQKCTHHGGGRPCSVDECMMPARMGGFCWRHRNRIVAEPAAQFPTDDGDALILMLDEWMREEPVAALADDDIDFHGYNSILSPSPMTAICFFDGCSNAPLPGKDKCHFHRYRTKCSVDDCFNQVYARRLCVSHGGKKLCAATDCNTPARVGDYCTKHTTKPKATCTQAGCSNPAYVQGMCTRHGGGKPCSVDDCAMPARVGSFCWIHRNRVISEASMMPAAAPDNCDALAHMVDEWVVDASLLDLDLEEIDLDGILNDISSLISKLTMTTPCLFNGCAKPALPPLDKCAFHRYRSKCKVDGCFNQVYARLLCVSHGGKKTCQASGCVTPVRIGEFCSKHATRPTALCDVDGCRTMTALPTVEQQLASWTTAHDRHEWAAFAGTTVTGFFLHRRYPTNYQAKMIRRKCNMSNLCVFKGCMQAVVADAKCAFHRYRTKCIVDGCCNQVYARRLCVGHGGKDTCAVAGCHSTVRAGKLCSKHGTKEACRCSEEGCSNVARVKAKCLRHAGATLCAVADCASAARVGGVCWRHRNRVVSPPLLSSSDPIVLKVQDETNPAMDPWGAAMDTLDALVSDLDLVVSVDLPDILLDDHSWLSLSLDDHACVEGVVDFAFE</sequence>
<dbReference type="PANTHER" id="PTHR31827">
    <property type="entry name" value="EMB|CAB89363.1"/>
    <property type="match status" value="1"/>
</dbReference>
<evidence type="ECO:0000313" key="2">
    <source>
        <dbReference type="Proteomes" id="UP000243579"/>
    </source>
</evidence>
<proteinExistence type="predicted"/>
<dbReference type="AlphaFoldDB" id="A0A1V9YLW3"/>
<dbReference type="PANTHER" id="PTHR31827:SF1">
    <property type="entry name" value="EMB|CAB89363.1"/>
    <property type="match status" value="1"/>
</dbReference>
<reference evidence="1 2" key="1">
    <citation type="journal article" date="2014" name="Genome Biol. Evol.">
        <title>The secreted proteins of Achlya hypogyna and Thraustotheca clavata identify the ancestral oomycete secretome and reveal gene acquisitions by horizontal gene transfer.</title>
        <authorList>
            <person name="Misner I."/>
            <person name="Blouin N."/>
            <person name="Leonard G."/>
            <person name="Richards T.A."/>
            <person name="Lane C.E."/>
        </authorList>
    </citation>
    <scope>NUCLEOTIDE SEQUENCE [LARGE SCALE GENOMIC DNA]</scope>
    <source>
        <strain evidence="1 2">ATCC 48635</strain>
    </source>
</reference>
<accession>A0A1V9YLW3</accession>
<gene>
    <name evidence="1" type="ORF">ACHHYP_10249</name>
</gene>
<protein>
    <submittedName>
        <fullName evidence="1">Uncharacterized protein</fullName>
    </submittedName>
</protein>
<dbReference type="Proteomes" id="UP000243579">
    <property type="component" value="Unassembled WGS sequence"/>
</dbReference>
<dbReference type="EMBL" id="JNBR01001490">
    <property type="protein sequence ID" value="OQR86705.1"/>
    <property type="molecule type" value="Genomic_DNA"/>
</dbReference>
<organism evidence="1 2">
    <name type="scientific">Achlya hypogyna</name>
    <name type="common">Oomycete</name>
    <name type="synonym">Protoachlya hypogyna</name>
    <dbReference type="NCBI Taxonomy" id="1202772"/>
    <lineage>
        <taxon>Eukaryota</taxon>
        <taxon>Sar</taxon>
        <taxon>Stramenopiles</taxon>
        <taxon>Oomycota</taxon>
        <taxon>Saprolegniomycetes</taxon>
        <taxon>Saprolegniales</taxon>
        <taxon>Achlyaceae</taxon>
        <taxon>Achlya</taxon>
    </lineage>
</organism>
<comment type="caution">
    <text evidence="1">The sequence shown here is derived from an EMBL/GenBank/DDBJ whole genome shotgun (WGS) entry which is preliminary data.</text>
</comment>
<dbReference type="OrthoDB" id="411017at2759"/>
<evidence type="ECO:0000313" key="1">
    <source>
        <dbReference type="EMBL" id="OQR86705.1"/>
    </source>
</evidence>
<keyword evidence="2" id="KW-1185">Reference proteome</keyword>